<sequence length="133" mass="15281">MIIADSSVWIDYFNGVINPQTDQLDDVLQNGQVALTDVILMEILQGFRLEKEYYQAKTALAALHCFEILGIENAQRYAQDYRTLRQQGITIRKSNDVMIAGFCIRQHIPLLFRDRDFLPFVSHLGLQAAYQAE</sequence>
<dbReference type="PANTHER" id="PTHR42740:SF1">
    <property type="entry name" value="RIBONUCLEASE VAPC3"/>
    <property type="match status" value="1"/>
</dbReference>
<dbReference type="GO" id="GO:0046872">
    <property type="term" value="F:metal ion binding"/>
    <property type="evidence" value="ECO:0007669"/>
    <property type="project" value="UniProtKB-KW"/>
</dbReference>
<dbReference type="RefSeq" id="WP_132965124.1">
    <property type="nucleotide sequence ID" value="NZ_LEKL01000019.1"/>
</dbReference>
<reference evidence="8 10" key="2">
    <citation type="submission" date="2019-05" db="EMBL/GenBank/DDBJ databases">
        <title>Pasteurellaceae isolates from reptiles.</title>
        <authorList>
            <person name="Bojesen A.M."/>
            <person name="Lund E."/>
        </authorList>
    </citation>
    <scope>NUCLEOTIDE SEQUENCE [LARGE SCALE GENOMIC DNA]</scope>
    <source>
        <strain evidence="8 10">ELNT2x</strain>
    </source>
</reference>
<dbReference type="Pfam" id="PF01850">
    <property type="entry name" value="PIN"/>
    <property type="match status" value="1"/>
</dbReference>
<proteinExistence type="predicted"/>
<dbReference type="EMBL" id="SMCP01000002">
    <property type="protein sequence ID" value="TCV89309.1"/>
    <property type="molecule type" value="Genomic_DNA"/>
</dbReference>
<evidence type="ECO:0000256" key="1">
    <source>
        <dbReference type="ARBA" id="ARBA00022649"/>
    </source>
</evidence>
<gene>
    <name evidence="7" type="ORF">EDC16_102186</name>
    <name evidence="8" type="ORF">FHQ21_01915</name>
</gene>
<dbReference type="AlphaFoldDB" id="A0A4V2W2T8"/>
<evidence type="ECO:0000313" key="7">
    <source>
        <dbReference type="EMBL" id="TCV89309.1"/>
    </source>
</evidence>
<dbReference type="Gene3D" id="3.40.50.1010">
    <property type="entry name" value="5'-nuclease"/>
    <property type="match status" value="1"/>
</dbReference>
<name>A0A4V2W2T8_9PAST</name>
<dbReference type="Proteomes" id="UP000294619">
    <property type="component" value="Unassembled WGS sequence"/>
</dbReference>
<organism evidence="7 9">
    <name type="scientific">Testudinibacter aquarius</name>
    <dbReference type="NCBI Taxonomy" id="1524974"/>
    <lineage>
        <taxon>Bacteria</taxon>
        <taxon>Pseudomonadati</taxon>
        <taxon>Pseudomonadota</taxon>
        <taxon>Gammaproteobacteria</taxon>
        <taxon>Pasteurellales</taxon>
        <taxon>Pasteurellaceae</taxon>
        <taxon>Testudinibacter</taxon>
    </lineage>
</organism>
<feature type="domain" description="PIN" evidence="6">
    <location>
        <begin position="2"/>
        <end position="117"/>
    </location>
</feature>
<keyword evidence="4" id="KW-0378">Hydrolase</keyword>
<evidence type="ECO:0000313" key="8">
    <source>
        <dbReference type="EMBL" id="TNG93360.1"/>
    </source>
</evidence>
<keyword evidence="1" id="KW-1277">Toxin-antitoxin system</keyword>
<accession>A0A4V2W2T8</accession>
<dbReference type="InterPro" id="IPR002716">
    <property type="entry name" value="PIN_dom"/>
</dbReference>
<keyword evidence="5" id="KW-0460">Magnesium</keyword>
<keyword evidence="10" id="KW-1185">Reference proteome</keyword>
<evidence type="ECO:0000256" key="2">
    <source>
        <dbReference type="ARBA" id="ARBA00022722"/>
    </source>
</evidence>
<dbReference type="PANTHER" id="PTHR42740">
    <property type="entry name" value="RIBONUCLEASE VAPC3"/>
    <property type="match status" value="1"/>
</dbReference>
<dbReference type="CDD" id="cd18760">
    <property type="entry name" value="PIN_MtVapC3-like"/>
    <property type="match status" value="1"/>
</dbReference>
<evidence type="ECO:0000256" key="4">
    <source>
        <dbReference type="ARBA" id="ARBA00022801"/>
    </source>
</evidence>
<dbReference type="GO" id="GO:0016787">
    <property type="term" value="F:hydrolase activity"/>
    <property type="evidence" value="ECO:0007669"/>
    <property type="project" value="UniProtKB-KW"/>
</dbReference>
<protein>
    <submittedName>
        <fullName evidence="8">PIN domain nuclease</fullName>
    </submittedName>
</protein>
<evidence type="ECO:0000259" key="6">
    <source>
        <dbReference type="Pfam" id="PF01850"/>
    </source>
</evidence>
<dbReference type="EMBL" id="VDGV01000009">
    <property type="protein sequence ID" value="TNG93360.1"/>
    <property type="molecule type" value="Genomic_DNA"/>
</dbReference>
<evidence type="ECO:0000256" key="3">
    <source>
        <dbReference type="ARBA" id="ARBA00022723"/>
    </source>
</evidence>
<evidence type="ECO:0000256" key="5">
    <source>
        <dbReference type="ARBA" id="ARBA00022842"/>
    </source>
</evidence>
<keyword evidence="3" id="KW-0479">Metal-binding</keyword>
<evidence type="ECO:0000313" key="9">
    <source>
        <dbReference type="Proteomes" id="UP000294619"/>
    </source>
</evidence>
<keyword evidence="2" id="KW-0540">Nuclease</keyword>
<dbReference type="GO" id="GO:0004540">
    <property type="term" value="F:RNA nuclease activity"/>
    <property type="evidence" value="ECO:0007669"/>
    <property type="project" value="TreeGrafter"/>
</dbReference>
<reference evidence="7 9" key="1">
    <citation type="submission" date="2019-03" db="EMBL/GenBank/DDBJ databases">
        <title>Genomic Encyclopedia of Type Strains, Phase IV (KMG-IV): sequencing the most valuable type-strain genomes for metagenomic binning, comparative biology and taxonomic classification.</title>
        <authorList>
            <person name="Goeker M."/>
        </authorList>
    </citation>
    <scope>NUCLEOTIDE SEQUENCE [LARGE SCALE GENOMIC DNA]</scope>
    <source>
        <strain evidence="7 9">DSM 28140</strain>
    </source>
</reference>
<evidence type="ECO:0000313" key="10">
    <source>
        <dbReference type="Proteomes" id="UP000305526"/>
    </source>
</evidence>
<dbReference type="SUPFAM" id="SSF88723">
    <property type="entry name" value="PIN domain-like"/>
    <property type="match status" value="1"/>
</dbReference>
<dbReference type="Proteomes" id="UP000305526">
    <property type="component" value="Unassembled WGS sequence"/>
</dbReference>
<comment type="caution">
    <text evidence="7">The sequence shown here is derived from an EMBL/GenBank/DDBJ whole genome shotgun (WGS) entry which is preliminary data.</text>
</comment>
<dbReference type="InterPro" id="IPR051749">
    <property type="entry name" value="PINc/VapC_TA_RNase"/>
</dbReference>
<dbReference type="InterPro" id="IPR029060">
    <property type="entry name" value="PIN-like_dom_sf"/>
</dbReference>